<sequence length="98" mass="11407">MILTYDFATVEINGQSYDARVYYDEAPDGVDVYAVKALRQVAKAGDYWYDRNGDGHQGPHFVETDVTEFVDVQHYKEEVEDYLKQFTHQKPQRLRLAA</sequence>
<dbReference type="STRING" id="1400863.BN873_890054"/>
<organism evidence="1 2">
    <name type="scientific">Candidatus Competibacter denitrificans Run_A_D11</name>
    <dbReference type="NCBI Taxonomy" id="1400863"/>
    <lineage>
        <taxon>Bacteria</taxon>
        <taxon>Pseudomonadati</taxon>
        <taxon>Pseudomonadota</taxon>
        <taxon>Gammaproteobacteria</taxon>
        <taxon>Candidatus Competibacteraceae</taxon>
        <taxon>Candidatus Competibacter</taxon>
    </lineage>
</organism>
<proteinExistence type="predicted"/>
<protein>
    <submittedName>
        <fullName evidence="1">Uncharacterized protein</fullName>
    </submittedName>
</protein>
<reference evidence="1" key="2">
    <citation type="submission" date="2014-03" db="EMBL/GenBank/DDBJ databases">
        <title>Candidatus Competibacter-lineage genomes retrieved from metagenomes reveal functional metabolic diversity.</title>
        <authorList>
            <person name="McIlroy S.J."/>
            <person name="Albertsen M."/>
            <person name="Andresen E.K."/>
            <person name="Saunders A.M."/>
            <person name="Kristiansen R."/>
            <person name="Stokholm-Bjerregaard M."/>
            <person name="Nielsen K.L."/>
            <person name="Nielsen P.H."/>
        </authorList>
    </citation>
    <scope>NUCLEOTIDE SEQUENCE</scope>
    <source>
        <strain evidence="1">Run_A_D11</strain>
    </source>
</reference>
<dbReference type="EMBL" id="CBTJ020000101">
    <property type="protein sequence ID" value="CDI04148.1"/>
    <property type="molecule type" value="Genomic_DNA"/>
</dbReference>
<keyword evidence="2" id="KW-1185">Reference proteome</keyword>
<evidence type="ECO:0000313" key="1">
    <source>
        <dbReference type="EMBL" id="CDI04148.1"/>
    </source>
</evidence>
<dbReference type="AlphaFoldDB" id="W6ME80"/>
<dbReference type="Proteomes" id="UP000035760">
    <property type="component" value="Unassembled WGS sequence"/>
</dbReference>
<accession>W6ME80</accession>
<gene>
    <name evidence="1" type="ORF">BN873_890054</name>
</gene>
<dbReference type="RefSeq" id="WP_048675965.1">
    <property type="nucleotide sequence ID" value="NZ_CBTJ020000101.1"/>
</dbReference>
<comment type="caution">
    <text evidence="1">The sequence shown here is derived from an EMBL/GenBank/DDBJ whole genome shotgun (WGS) entry which is preliminary data.</text>
</comment>
<reference evidence="1" key="1">
    <citation type="submission" date="2013-07" db="EMBL/GenBank/DDBJ databases">
        <authorList>
            <person name="McIlroy S."/>
        </authorList>
    </citation>
    <scope>NUCLEOTIDE SEQUENCE [LARGE SCALE GENOMIC DNA]</scope>
    <source>
        <strain evidence="1">Run_A_D11</strain>
    </source>
</reference>
<name>W6ME80_9GAMM</name>
<evidence type="ECO:0000313" key="2">
    <source>
        <dbReference type="Proteomes" id="UP000035760"/>
    </source>
</evidence>